<dbReference type="AlphaFoldDB" id="A0ABD0NID7"/>
<keyword evidence="2" id="KW-1185">Reference proteome</keyword>
<proteinExistence type="predicted"/>
<protein>
    <recommendedName>
        <fullName evidence="3">Immunoglobulin V-set domain-containing protein</fullName>
    </recommendedName>
</protein>
<dbReference type="SUPFAM" id="SSF48726">
    <property type="entry name" value="Immunoglobulin"/>
    <property type="match status" value="1"/>
</dbReference>
<dbReference type="EMBL" id="JAMKFB020000022">
    <property type="protein sequence ID" value="KAL0161145.1"/>
    <property type="molecule type" value="Genomic_DNA"/>
</dbReference>
<dbReference type="PANTHER" id="PTHR21063:SF4">
    <property type="entry name" value="CD48 ANTIGEN-RELATED"/>
    <property type="match status" value="1"/>
</dbReference>
<organism evidence="1 2">
    <name type="scientific">Cirrhinus mrigala</name>
    <name type="common">Mrigala</name>
    <dbReference type="NCBI Taxonomy" id="683832"/>
    <lineage>
        <taxon>Eukaryota</taxon>
        <taxon>Metazoa</taxon>
        <taxon>Chordata</taxon>
        <taxon>Craniata</taxon>
        <taxon>Vertebrata</taxon>
        <taxon>Euteleostomi</taxon>
        <taxon>Actinopterygii</taxon>
        <taxon>Neopterygii</taxon>
        <taxon>Teleostei</taxon>
        <taxon>Ostariophysi</taxon>
        <taxon>Cypriniformes</taxon>
        <taxon>Cyprinidae</taxon>
        <taxon>Labeoninae</taxon>
        <taxon>Labeonini</taxon>
        <taxon>Cirrhinus</taxon>
    </lineage>
</organism>
<accession>A0ABD0NID7</accession>
<evidence type="ECO:0000313" key="1">
    <source>
        <dbReference type="EMBL" id="KAL0161145.1"/>
    </source>
</evidence>
<gene>
    <name evidence="1" type="ORF">M9458_044870</name>
</gene>
<evidence type="ECO:0000313" key="2">
    <source>
        <dbReference type="Proteomes" id="UP001529510"/>
    </source>
</evidence>
<evidence type="ECO:0008006" key="3">
    <source>
        <dbReference type="Google" id="ProtNLM"/>
    </source>
</evidence>
<dbReference type="Gene3D" id="2.60.40.10">
    <property type="entry name" value="Immunoglobulins"/>
    <property type="match status" value="1"/>
</dbReference>
<feature type="non-terminal residue" evidence="1">
    <location>
        <position position="97"/>
    </location>
</feature>
<dbReference type="PANTHER" id="PTHR21063">
    <property type="entry name" value="LFA-3"/>
    <property type="match status" value="1"/>
</dbReference>
<dbReference type="InterPro" id="IPR036179">
    <property type="entry name" value="Ig-like_dom_sf"/>
</dbReference>
<dbReference type="Proteomes" id="UP001529510">
    <property type="component" value="Unassembled WGS sequence"/>
</dbReference>
<dbReference type="InterPro" id="IPR013783">
    <property type="entry name" value="Ig-like_fold"/>
</dbReference>
<comment type="caution">
    <text evidence="1">The sequence shown here is derived from an EMBL/GenBank/DDBJ whole genome shotgun (WGS) entry which is preliminary data.</text>
</comment>
<sequence length="97" mass="11143">MEGDPIILKSGIKTRLQENIRWIFNDTLFAEITGDLSKICTDVQCDDGDGRFRERLKVNRQTGSLTIMNITNTDIGCYELQIIREIIHEKHFSVSVN</sequence>
<name>A0ABD0NID7_CIRMR</name>
<reference evidence="1 2" key="1">
    <citation type="submission" date="2024-05" db="EMBL/GenBank/DDBJ databases">
        <title>Genome sequencing and assembly of Indian major carp, Cirrhinus mrigala (Hamilton, 1822).</title>
        <authorList>
            <person name="Mohindra V."/>
            <person name="Chowdhury L.M."/>
            <person name="Lal K."/>
            <person name="Jena J.K."/>
        </authorList>
    </citation>
    <scope>NUCLEOTIDE SEQUENCE [LARGE SCALE GENOMIC DNA]</scope>
    <source>
        <strain evidence="1">CM1030</strain>
        <tissue evidence="1">Blood</tissue>
    </source>
</reference>